<evidence type="ECO:0000313" key="3">
    <source>
        <dbReference type="Proteomes" id="UP001232148"/>
    </source>
</evidence>
<keyword evidence="3" id="KW-1185">Reference proteome</keyword>
<evidence type="ECO:0000313" key="2">
    <source>
        <dbReference type="EMBL" id="KAK2033903.1"/>
    </source>
</evidence>
<dbReference type="Proteomes" id="UP001232148">
    <property type="component" value="Unassembled WGS sequence"/>
</dbReference>
<reference evidence="2" key="1">
    <citation type="submission" date="2021-06" db="EMBL/GenBank/DDBJ databases">
        <title>Comparative genomics, transcriptomics and evolutionary studies reveal genomic signatures of adaptation to plant cell wall in hemibiotrophic fungi.</title>
        <authorList>
            <consortium name="DOE Joint Genome Institute"/>
            <person name="Baroncelli R."/>
            <person name="Diaz J.F."/>
            <person name="Benocci T."/>
            <person name="Peng M."/>
            <person name="Battaglia E."/>
            <person name="Haridas S."/>
            <person name="Andreopoulos W."/>
            <person name="Labutti K."/>
            <person name="Pangilinan J."/>
            <person name="Floch G.L."/>
            <person name="Makela M.R."/>
            <person name="Henrissat B."/>
            <person name="Grigoriev I.V."/>
            <person name="Crouch J.A."/>
            <person name="De Vries R.P."/>
            <person name="Sukno S.A."/>
            <person name="Thon M.R."/>
        </authorList>
    </citation>
    <scope>NUCLEOTIDE SEQUENCE</scope>
    <source>
        <strain evidence="2">MAFF235873</strain>
    </source>
</reference>
<feature type="region of interest" description="Disordered" evidence="1">
    <location>
        <begin position="92"/>
        <end position="129"/>
    </location>
</feature>
<accession>A0AAD9HS03</accession>
<dbReference type="AlphaFoldDB" id="A0AAD9HS03"/>
<comment type="caution">
    <text evidence="2">The sequence shown here is derived from an EMBL/GenBank/DDBJ whole genome shotgun (WGS) entry which is preliminary data.</text>
</comment>
<sequence>MNSARPFPFGCCASNRPFMSPIAVQQYSYLHLAVSSTRILTQAAVILGTLFTAPITFSLTSCLQFFLPPPPPPPPPRRPLLLLNFLSIRPRRGATATNPSSHEVGRQGQHTSQTSLPSALATDLSVSAA</sequence>
<name>A0AAD9HS03_9PEZI</name>
<dbReference type="EMBL" id="MU842818">
    <property type="protein sequence ID" value="KAK2033903.1"/>
    <property type="molecule type" value="Genomic_DNA"/>
</dbReference>
<evidence type="ECO:0000256" key="1">
    <source>
        <dbReference type="SAM" id="MobiDB-lite"/>
    </source>
</evidence>
<proteinExistence type="predicted"/>
<organism evidence="2 3">
    <name type="scientific">Colletotrichum zoysiae</name>
    <dbReference type="NCBI Taxonomy" id="1216348"/>
    <lineage>
        <taxon>Eukaryota</taxon>
        <taxon>Fungi</taxon>
        <taxon>Dikarya</taxon>
        <taxon>Ascomycota</taxon>
        <taxon>Pezizomycotina</taxon>
        <taxon>Sordariomycetes</taxon>
        <taxon>Hypocreomycetidae</taxon>
        <taxon>Glomerellales</taxon>
        <taxon>Glomerellaceae</taxon>
        <taxon>Colletotrichum</taxon>
        <taxon>Colletotrichum graminicola species complex</taxon>
    </lineage>
</organism>
<protein>
    <submittedName>
        <fullName evidence="2">Uncharacterized protein</fullName>
    </submittedName>
</protein>
<feature type="compositionally biased region" description="Polar residues" evidence="1">
    <location>
        <begin position="108"/>
        <end position="117"/>
    </location>
</feature>
<gene>
    <name evidence="2" type="ORF">LX32DRAFT_25581</name>
</gene>